<dbReference type="EMBL" id="JABFTP020000185">
    <property type="protein sequence ID" value="KAL3287041.1"/>
    <property type="molecule type" value="Genomic_DNA"/>
</dbReference>
<evidence type="ECO:0000313" key="2">
    <source>
        <dbReference type="Proteomes" id="UP001516400"/>
    </source>
</evidence>
<dbReference type="AlphaFoldDB" id="A0ABD2P7V9"/>
<accession>A0ABD2P7V9</accession>
<keyword evidence="2" id="KW-1185">Reference proteome</keyword>
<gene>
    <name evidence="1" type="ORF">HHI36_001527</name>
</gene>
<dbReference type="Proteomes" id="UP001516400">
    <property type="component" value="Unassembled WGS sequence"/>
</dbReference>
<comment type="caution">
    <text evidence="1">The sequence shown here is derived from an EMBL/GenBank/DDBJ whole genome shotgun (WGS) entry which is preliminary data.</text>
</comment>
<proteinExistence type="predicted"/>
<protein>
    <submittedName>
        <fullName evidence="1">Uncharacterized protein</fullName>
    </submittedName>
</protein>
<sequence length="163" mass="18406">MEGTKRRSVWSTLWRVKNKYKSATNQEVKRTNHSYRANHRNKSLAIWQIINENIKKPSSQTEHIPSDPTEMNRYLTYVGSTLAGNVDGTKKMLVNISMSSPKSMFLEGTTAAEVISVVLSMHNRTTCDIYGMSVSLMRKIIDAIELPLGDIINLCSQQGVFPK</sequence>
<evidence type="ECO:0000313" key="1">
    <source>
        <dbReference type="EMBL" id="KAL3287041.1"/>
    </source>
</evidence>
<organism evidence="1 2">
    <name type="scientific">Cryptolaemus montrouzieri</name>
    <dbReference type="NCBI Taxonomy" id="559131"/>
    <lineage>
        <taxon>Eukaryota</taxon>
        <taxon>Metazoa</taxon>
        <taxon>Ecdysozoa</taxon>
        <taxon>Arthropoda</taxon>
        <taxon>Hexapoda</taxon>
        <taxon>Insecta</taxon>
        <taxon>Pterygota</taxon>
        <taxon>Neoptera</taxon>
        <taxon>Endopterygota</taxon>
        <taxon>Coleoptera</taxon>
        <taxon>Polyphaga</taxon>
        <taxon>Cucujiformia</taxon>
        <taxon>Coccinelloidea</taxon>
        <taxon>Coccinellidae</taxon>
        <taxon>Scymninae</taxon>
        <taxon>Scymnini</taxon>
        <taxon>Cryptolaemus</taxon>
    </lineage>
</organism>
<reference evidence="1 2" key="1">
    <citation type="journal article" date="2021" name="BMC Biol.">
        <title>Horizontally acquired antibacterial genes associated with adaptive radiation of ladybird beetles.</title>
        <authorList>
            <person name="Li H.S."/>
            <person name="Tang X.F."/>
            <person name="Huang Y.H."/>
            <person name="Xu Z.Y."/>
            <person name="Chen M.L."/>
            <person name="Du X.Y."/>
            <person name="Qiu B.Y."/>
            <person name="Chen P.T."/>
            <person name="Zhang W."/>
            <person name="Slipinski A."/>
            <person name="Escalona H.E."/>
            <person name="Waterhouse R.M."/>
            <person name="Zwick A."/>
            <person name="Pang H."/>
        </authorList>
    </citation>
    <scope>NUCLEOTIDE SEQUENCE [LARGE SCALE GENOMIC DNA]</scope>
    <source>
        <strain evidence="1">SYSU2018</strain>
    </source>
</reference>
<name>A0ABD2P7V9_9CUCU</name>